<sequence length="133" mass="14760">MINVSVQVQNLDTLRANFRRAPATTLKYLAAATKASIFEVEKQAVDRNFQFKTPRAMRTGYLALSFGYGRQFANGGLRGTIGPTAHYSPYVYFGARGGQPNPFMDRIAKKAEPEVNKHFETAVNKIVSELADV</sequence>
<reference evidence="1 2" key="1">
    <citation type="submission" date="2022-08" db="EMBL/GenBank/DDBJ databases">
        <title>Polyphasic taxonomy analysis of Qipengyuania sp.RS5-5.</title>
        <authorList>
            <person name="Xamxidin M."/>
            <person name="Wu M."/>
        </authorList>
    </citation>
    <scope>NUCLEOTIDE SEQUENCE [LARGE SCALE GENOMIC DNA]</scope>
    <source>
        <strain evidence="1 2">RS5-5</strain>
    </source>
</reference>
<evidence type="ECO:0008006" key="3">
    <source>
        <dbReference type="Google" id="ProtNLM"/>
    </source>
</evidence>
<dbReference type="RefSeq" id="WP_257595244.1">
    <property type="nucleotide sequence ID" value="NZ_JANKHH010000003.1"/>
</dbReference>
<evidence type="ECO:0000313" key="2">
    <source>
        <dbReference type="Proteomes" id="UP001206067"/>
    </source>
</evidence>
<accession>A0ABT1XP89</accession>
<gene>
    <name evidence="1" type="ORF">NSO95_05955</name>
</gene>
<comment type="caution">
    <text evidence="1">The sequence shown here is derived from an EMBL/GenBank/DDBJ whole genome shotgun (WGS) entry which is preliminary data.</text>
</comment>
<evidence type="ECO:0000313" key="1">
    <source>
        <dbReference type="EMBL" id="MCR2833480.1"/>
    </source>
</evidence>
<name>A0ABT1XP89_9SPHN</name>
<dbReference type="EMBL" id="JANKHH010000003">
    <property type="protein sequence ID" value="MCR2833480.1"/>
    <property type="molecule type" value="Genomic_DNA"/>
</dbReference>
<proteinExistence type="predicted"/>
<dbReference type="Proteomes" id="UP001206067">
    <property type="component" value="Unassembled WGS sequence"/>
</dbReference>
<organism evidence="1 2">
    <name type="scientific">Parerythrobacter lacustris</name>
    <dbReference type="NCBI Taxonomy" id="2969984"/>
    <lineage>
        <taxon>Bacteria</taxon>
        <taxon>Pseudomonadati</taxon>
        <taxon>Pseudomonadota</taxon>
        <taxon>Alphaproteobacteria</taxon>
        <taxon>Sphingomonadales</taxon>
        <taxon>Erythrobacteraceae</taxon>
        <taxon>Parerythrobacter</taxon>
    </lineage>
</organism>
<protein>
    <recommendedName>
        <fullName evidence="3">HK97 gp10 family phage protein</fullName>
    </recommendedName>
</protein>
<keyword evidence="2" id="KW-1185">Reference proteome</keyword>